<dbReference type="OrthoDB" id="22758at10239"/>
<name>A7IWV7_PBCVN</name>
<protein>
    <submittedName>
        <fullName evidence="1">Uncharacterized protein B432L</fullName>
    </submittedName>
</protein>
<organism evidence="1 2">
    <name type="scientific">Paramecium bursaria Chlorella virus NY2A</name>
    <name type="common">PBCV-NY2A</name>
    <dbReference type="NCBI Taxonomy" id="46021"/>
    <lineage>
        <taxon>Viruses</taxon>
        <taxon>Varidnaviria</taxon>
        <taxon>Bamfordvirae</taxon>
        <taxon>Nucleocytoviricota</taxon>
        <taxon>Megaviricetes</taxon>
        <taxon>Algavirales</taxon>
        <taxon>Phycodnaviridae</taxon>
        <taxon>Chlorovirus</taxon>
        <taxon>Chlorovirus americanus</taxon>
    </lineage>
</organism>
<proteinExistence type="predicted"/>
<evidence type="ECO:0000313" key="1">
    <source>
        <dbReference type="EMBL" id="ABT14831.1"/>
    </source>
</evidence>
<evidence type="ECO:0000313" key="2">
    <source>
        <dbReference type="Proteomes" id="UP000202419"/>
    </source>
</evidence>
<keyword evidence="2" id="KW-1185">Reference proteome</keyword>
<dbReference type="Proteomes" id="UP000202419">
    <property type="component" value="Segment"/>
</dbReference>
<organismHost>
    <name type="scientific">Chlorella</name>
    <dbReference type="NCBI Taxonomy" id="3071"/>
</organismHost>
<dbReference type="GeneID" id="5659026"/>
<dbReference type="EMBL" id="DQ491002">
    <property type="protein sequence ID" value="ABT14831.1"/>
    <property type="molecule type" value="Genomic_DNA"/>
</dbReference>
<sequence length="103" mass="11973">MFRMTSIVGEKAYIIVEKDFQRNKFNLTHVKNSKSVDTTPIMFKDRDSAQYFSEVLSVAIGRTSEWNDSIELKDDELTIAPEYRDYMADDGVDYEYAIVIEVD</sequence>
<reference evidence="1 2" key="1">
    <citation type="journal article" date="2007" name="Virology">
        <title>Sequence and annotation of the 369-kb NY-2A and the 345-kb AR158 viruses that infect Chlorella NC64A.</title>
        <authorList>
            <person name="Fitzgerald L.A."/>
            <person name="Graves M.V."/>
            <person name="Li X."/>
            <person name="Feldblyum T."/>
            <person name="Nierman W.C."/>
            <person name="Van Etten J.L."/>
        </authorList>
    </citation>
    <scope>NUCLEOTIDE SEQUENCE [LARGE SCALE GENOMIC DNA]</scope>
    <source>
        <strain evidence="1 2">NY-2A</strain>
    </source>
</reference>
<dbReference type="KEGG" id="vg:5659026"/>
<gene>
    <name evidence="1" type="primary">B432L</name>
    <name evidence="1" type="ORF">NY2A_B432L</name>
</gene>
<dbReference type="RefSeq" id="YP_001497628.1">
    <property type="nucleotide sequence ID" value="NC_009898.1"/>
</dbReference>
<accession>A7IWV7</accession>